<reference evidence="1 2" key="1">
    <citation type="journal article" date="2022" name="New Phytol.">
        <title>Ecological generalism drives hyperdiversity of secondary metabolite gene clusters in xylarialean endophytes.</title>
        <authorList>
            <person name="Franco M.E.E."/>
            <person name="Wisecaver J.H."/>
            <person name="Arnold A.E."/>
            <person name="Ju Y.M."/>
            <person name="Slot J.C."/>
            <person name="Ahrendt S."/>
            <person name="Moore L.P."/>
            <person name="Eastman K.E."/>
            <person name="Scott K."/>
            <person name="Konkel Z."/>
            <person name="Mondo S.J."/>
            <person name="Kuo A."/>
            <person name="Hayes R.D."/>
            <person name="Haridas S."/>
            <person name="Andreopoulos B."/>
            <person name="Riley R."/>
            <person name="LaButti K."/>
            <person name="Pangilinan J."/>
            <person name="Lipzen A."/>
            <person name="Amirebrahimi M."/>
            <person name="Yan J."/>
            <person name="Adam C."/>
            <person name="Keymanesh K."/>
            <person name="Ng V."/>
            <person name="Louie K."/>
            <person name="Northen T."/>
            <person name="Drula E."/>
            <person name="Henrissat B."/>
            <person name="Hsieh H.M."/>
            <person name="Youens-Clark K."/>
            <person name="Lutzoni F."/>
            <person name="Miadlikowska J."/>
            <person name="Eastwood D.C."/>
            <person name="Hamelin R.C."/>
            <person name="Grigoriev I.V."/>
            <person name="U'Ren J.M."/>
        </authorList>
    </citation>
    <scope>NUCLEOTIDE SEQUENCE [LARGE SCALE GENOMIC DNA]</scope>
    <source>
        <strain evidence="1 2">ER1909</strain>
    </source>
</reference>
<dbReference type="EMBL" id="MU394282">
    <property type="protein sequence ID" value="KAI6092999.1"/>
    <property type="molecule type" value="Genomic_DNA"/>
</dbReference>
<dbReference type="Proteomes" id="UP001497680">
    <property type="component" value="Unassembled WGS sequence"/>
</dbReference>
<proteinExistence type="predicted"/>
<name>A0ACC0DJX5_9PEZI</name>
<sequence length="353" mass="39213">MLEVRCSGTPYEIGVTHGKLAKEKVDGSLEFYKQLLWESASMSWEQVLQEATKYVEPLRKIEPRYIEEIRGIADGAGVSFLDILALNVRSEINFGLFSDKATDTVEYPSDGCTSFSVLTDSKSFLCQNWDWRAEQTPNLIVYHISHTGTDIPDISMITEAGIIGKIGFNSNGVGVCLNAIRCRGLDRSKLPVHIALRAAMEAKSRDEAVKHIKSVGVAGGGHLLVSDATGPVSLECTSSWVKELAMDEKGRICHSNHLILDHPDIDEPGWLKDSPARLARMRALTADLQQPTVDRIFEVFKDTEGYPSSINRKQEGECRSQTLFNIIMDLTSKKAQVTFGRPTEYSEQVQLAF</sequence>
<keyword evidence="2" id="KW-1185">Reference proteome</keyword>
<accession>A0ACC0DJX5</accession>
<organism evidence="1 2">
    <name type="scientific">Hypoxylon rubiginosum</name>
    <dbReference type="NCBI Taxonomy" id="110542"/>
    <lineage>
        <taxon>Eukaryota</taxon>
        <taxon>Fungi</taxon>
        <taxon>Dikarya</taxon>
        <taxon>Ascomycota</taxon>
        <taxon>Pezizomycotina</taxon>
        <taxon>Sordariomycetes</taxon>
        <taxon>Xylariomycetidae</taxon>
        <taxon>Xylariales</taxon>
        <taxon>Hypoxylaceae</taxon>
        <taxon>Hypoxylon</taxon>
    </lineage>
</organism>
<comment type="caution">
    <text evidence="1">The sequence shown here is derived from an EMBL/GenBank/DDBJ whole genome shotgun (WGS) entry which is preliminary data.</text>
</comment>
<gene>
    <name evidence="1" type="ORF">F4821DRAFT_278028</name>
</gene>
<protein>
    <submittedName>
        <fullName evidence="1">AAT-domain-containing protein</fullName>
    </submittedName>
</protein>
<evidence type="ECO:0000313" key="2">
    <source>
        <dbReference type="Proteomes" id="UP001497680"/>
    </source>
</evidence>
<evidence type="ECO:0000313" key="1">
    <source>
        <dbReference type="EMBL" id="KAI6092999.1"/>
    </source>
</evidence>